<keyword evidence="1" id="KW-0812">Transmembrane</keyword>
<proteinExistence type="predicted"/>
<name>A0A382WY74_9ZZZZ</name>
<gene>
    <name evidence="2" type="ORF">METZ01_LOCUS416438</name>
</gene>
<organism evidence="2">
    <name type="scientific">marine metagenome</name>
    <dbReference type="NCBI Taxonomy" id="408172"/>
    <lineage>
        <taxon>unclassified sequences</taxon>
        <taxon>metagenomes</taxon>
        <taxon>ecological metagenomes</taxon>
    </lineage>
</organism>
<keyword evidence="1" id="KW-1133">Transmembrane helix</keyword>
<feature type="transmembrane region" description="Helical" evidence="1">
    <location>
        <begin position="110"/>
        <end position="129"/>
    </location>
</feature>
<protein>
    <submittedName>
        <fullName evidence="2">Uncharacterized protein</fullName>
    </submittedName>
</protein>
<dbReference type="AlphaFoldDB" id="A0A382WY74"/>
<keyword evidence="1" id="KW-0472">Membrane</keyword>
<sequence length="187" mass="20851">MKLFITSLVIILFGFGIIRFENPNDIQSLSELAIVLLITLLTVSIISWFGSGFWIRRIRAYGGPPVIPSPTKEKIIFLSKYSISSTILLFFTPILIEVLTNTYPIDSTQLLYLLGIIVLGSIILVSNVITHRKKPKQESLFLILIPLFYALLAIVSLIVLVRAIAASAYTYLDTDYTVVSTTNSLSH</sequence>
<evidence type="ECO:0000256" key="1">
    <source>
        <dbReference type="SAM" id="Phobius"/>
    </source>
</evidence>
<feature type="transmembrane region" description="Helical" evidence="1">
    <location>
        <begin position="141"/>
        <end position="165"/>
    </location>
</feature>
<accession>A0A382WY74</accession>
<evidence type="ECO:0000313" key="2">
    <source>
        <dbReference type="EMBL" id="SVD63584.1"/>
    </source>
</evidence>
<feature type="transmembrane region" description="Helical" evidence="1">
    <location>
        <begin position="75"/>
        <end position="98"/>
    </location>
</feature>
<feature type="transmembrane region" description="Helical" evidence="1">
    <location>
        <begin position="32"/>
        <end position="55"/>
    </location>
</feature>
<feature type="non-terminal residue" evidence="2">
    <location>
        <position position="187"/>
    </location>
</feature>
<dbReference type="EMBL" id="UINC01163327">
    <property type="protein sequence ID" value="SVD63584.1"/>
    <property type="molecule type" value="Genomic_DNA"/>
</dbReference>
<reference evidence="2" key="1">
    <citation type="submission" date="2018-05" db="EMBL/GenBank/DDBJ databases">
        <authorList>
            <person name="Lanie J.A."/>
            <person name="Ng W.-L."/>
            <person name="Kazmierczak K.M."/>
            <person name="Andrzejewski T.M."/>
            <person name="Davidsen T.M."/>
            <person name="Wayne K.J."/>
            <person name="Tettelin H."/>
            <person name="Glass J.I."/>
            <person name="Rusch D."/>
            <person name="Podicherti R."/>
            <person name="Tsui H.-C.T."/>
            <person name="Winkler M.E."/>
        </authorList>
    </citation>
    <scope>NUCLEOTIDE SEQUENCE</scope>
</reference>